<protein>
    <recommendedName>
        <fullName evidence="1">nitrile hydratase</fullName>
        <ecNumber evidence="1">4.2.1.84</ecNumber>
    </recommendedName>
</protein>
<feature type="domain" description="Nitrile hydratase alpha/Thiocyanate hydrolase gamma" evidence="7">
    <location>
        <begin position="267"/>
        <end position="460"/>
    </location>
</feature>
<dbReference type="InterPro" id="IPR049054">
    <property type="entry name" value="CN_hydtase_beta-like_N"/>
</dbReference>
<comment type="caution">
    <text evidence="9">The sequence shown here is derived from an EMBL/GenBank/DDBJ whole genome shotgun (WGS) entry which is preliminary data.</text>
</comment>
<dbReference type="GO" id="GO:0018822">
    <property type="term" value="F:nitrile hydratase activity"/>
    <property type="evidence" value="ECO:0007669"/>
    <property type="project" value="UniProtKB-EC"/>
</dbReference>
<dbReference type="InterPro" id="IPR042262">
    <property type="entry name" value="CN_hydtase_beta_C"/>
</dbReference>
<accession>A0AAW1RPU2</accession>
<dbReference type="Pfam" id="PF21006">
    <property type="entry name" value="NHase_beta_N"/>
    <property type="match status" value="1"/>
</dbReference>
<name>A0AAW1RPU2_9CHLO</name>
<evidence type="ECO:0000256" key="3">
    <source>
        <dbReference type="ARBA" id="ARBA00023239"/>
    </source>
</evidence>
<dbReference type="Gene3D" id="3.90.330.10">
    <property type="entry name" value="Nitrile hydratase alpha /Thiocyanate hydrolase gamma"/>
    <property type="match status" value="1"/>
</dbReference>
<dbReference type="AlphaFoldDB" id="A0AAW1RPU2"/>
<feature type="region of interest" description="Disordered" evidence="5">
    <location>
        <begin position="212"/>
        <end position="254"/>
    </location>
</feature>
<reference evidence="9 10" key="1">
    <citation type="journal article" date="2024" name="Nat. Commun.">
        <title>Phylogenomics reveals the evolutionary origins of lichenization in chlorophyte algae.</title>
        <authorList>
            <person name="Puginier C."/>
            <person name="Libourel C."/>
            <person name="Otte J."/>
            <person name="Skaloud P."/>
            <person name="Haon M."/>
            <person name="Grisel S."/>
            <person name="Petersen M."/>
            <person name="Berrin J.G."/>
            <person name="Delaux P.M."/>
            <person name="Dal Grande F."/>
            <person name="Keller J."/>
        </authorList>
    </citation>
    <scope>NUCLEOTIDE SEQUENCE [LARGE SCALE GENOMIC DNA]</scope>
    <source>
        <strain evidence="9 10">SAG 2145</strain>
    </source>
</reference>
<comment type="catalytic activity">
    <reaction evidence="4">
        <text>an aliphatic primary amide = an aliphatic nitrile + H2O</text>
        <dbReference type="Rhea" id="RHEA:12673"/>
        <dbReference type="ChEBI" id="CHEBI:15377"/>
        <dbReference type="ChEBI" id="CHEBI:65285"/>
        <dbReference type="ChEBI" id="CHEBI:80291"/>
        <dbReference type="EC" id="4.2.1.84"/>
    </reaction>
</comment>
<dbReference type="SUPFAM" id="SSF56209">
    <property type="entry name" value="Nitrile hydratase alpha chain"/>
    <property type="match status" value="1"/>
</dbReference>
<evidence type="ECO:0000256" key="4">
    <source>
        <dbReference type="ARBA" id="ARBA00044877"/>
    </source>
</evidence>
<evidence type="ECO:0000313" key="10">
    <source>
        <dbReference type="Proteomes" id="UP001438707"/>
    </source>
</evidence>
<dbReference type="InterPro" id="IPR008990">
    <property type="entry name" value="Elect_transpt_acc-like_dom_sf"/>
</dbReference>
<feature type="compositionally biased region" description="Polar residues" evidence="5">
    <location>
        <begin position="216"/>
        <end position="232"/>
    </location>
</feature>
<dbReference type="Pfam" id="PF02979">
    <property type="entry name" value="NHase_alpha"/>
    <property type="match status" value="1"/>
</dbReference>
<evidence type="ECO:0000313" key="9">
    <source>
        <dbReference type="EMBL" id="KAK9835726.1"/>
    </source>
</evidence>
<dbReference type="InterPro" id="IPR004232">
    <property type="entry name" value="CN_Hdrtase_a/SCN_Hdrlase_g"/>
</dbReference>
<evidence type="ECO:0000256" key="1">
    <source>
        <dbReference type="ARBA" id="ARBA00013079"/>
    </source>
</evidence>
<keyword evidence="2" id="KW-0479">Metal-binding</keyword>
<feature type="domain" description="Nitrile hydratase beta subunit-like N-terminal" evidence="8">
    <location>
        <begin position="9"/>
        <end position="104"/>
    </location>
</feature>
<evidence type="ECO:0000259" key="6">
    <source>
        <dbReference type="Pfam" id="PF02211"/>
    </source>
</evidence>
<dbReference type="Gene3D" id="1.10.472.20">
    <property type="entry name" value="Nitrile hydratase, beta subunit"/>
    <property type="match status" value="1"/>
</dbReference>
<dbReference type="Gene3D" id="2.30.30.50">
    <property type="match status" value="1"/>
</dbReference>
<dbReference type="InterPro" id="IPR036648">
    <property type="entry name" value="CN_Hdrase_a/SCN_Hdrase_g_sf"/>
</dbReference>
<dbReference type="Pfam" id="PF02211">
    <property type="entry name" value="NHase_beta_C"/>
    <property type="match status" value="1"/>
</dbReference>
<dbReference type="SUPFAM" id="SSF50090">
    <property type="entry name" value="Electron transport accessory proteins"/>
    <property type="match status" value="1"/>
</dbReference>
<evidence type="ECO:0000259" key="7">
    <source>
        <dbReference type="Pfam" id="PF02979"/>
    </source>
</evidence>
<keyword evidence="3" id="KW-0456">Lyase</keyword>
<organism evidence="9 10">
    <name type="scientific">Apatococcus lobatus</name>
    <dbReference type="NCBI Taxonomy" id="904363"/>
    <lineage>
        <taxon>Eukaryota</taxon>
        <taxon>Viridiplantae</taxon>
        <taxon>Chlorophyta</taxon>
        <taxon>core chlorophytes</taxon>
        <taxon>Trebouxiophyceae</taxon>
        <taxon>Chlorellales</taxon>
        <taxon>Chlorellaceae</taxon>
        <taxon>Apatococcus</taxon>
    </lineage>
</organism>
<keyword evidence="10" id="KW-1185">Reference proteome</keyword>
<gene>
    <name evidence="9" type="ORF">WJX74_006780</name>
</gene>
<dbReference type="InterPro" id="IPR024690">
    <property type="entry name" value="CN_hydtase_beta_dom_C"/>
</dbReference>
<proteinExistence type="predicted"/>
<dbReference type="EC" id="4.2.1.84" evidence="1"/>
<evidence type="ECO:0000259" key="8">
    <source>
        <dbReference type="Pfam" id="PF21006"/>
    </source>
</evidence>
<feature type="compositionally biased region" description="Basic and acidic residues" evidence="5">
    <location>
        <begin position="236"/>
        <end position="254"/>
    </location>
</feature>
<dbReference type="Proteomes" id="UP001438707">
    <property type="component" value="Unassembled WGS sequence"/>
</dbReference>
<feature type="domain" description="Nitrile hydratase beta subunit" evidence="6">
    <location>
        <begin position="110"/>
        <end position="210"/>
    </location>
</feature>
<evidence type="ECO:0000256" key="5">
    <source>
        <dbReference type="SAM" id="MobiDB-lite"/>
    </source>
</evidence>
<dbReference type="GO" id="GO:0046914">
    <property type="term" value="F:transition metal ion binding"/>
    <property type="evidence" value="ECO:0007669"/>
    <property type="project" value="InterPro"/>
</dbReference>
<sequence>MAARTAVDSPQDLGGKLDKASESLADLFQAHKPVQHWEFQQHGLACLLVGAGYVRSGEFRRSVEYLPQAALECKSYYEKWAFATANVLLERGLISQAELDAALGQPHQPANINFHVGDKVRIRPENSSLRFRKPHIRTPGYIFGCSGTVQEVFGYLEDPESDAFFNVSLPKQPVYRVSLRQVDIWKGVGEGYAGSPTDELQVEVFQPWLEAASPTDPASQPTSHSHTAAPVQSHSHAHDHGDHFHEERQEVEQRAVELEDAGDLSALSLALVKICLEKGLVTAEALRQIVEEIQMAGQQGHGQKLVAHAWTDAAFKARLLRDGGSAAAELGISADGVSSKAGITAPSGPLSEVTLKVVENTDAVHNLIVCTLCSCYPIPILGLPPPWYKSRSYRARSVREPRVVLKEFGTIVPEDIKVTVHDSTADTRFLVIPQRPAGTEHLTEEELQQLVTRDSMVGAAFAKIPAAPH</sequence>
<dbReference type="EMBL" id="JALJOS010000008">
    <property type="protein sequence ID" value="KAK9835726.1"/>
    <property type="molecule type" value="Genomic_DNA"/>
</dbReference>
<evidence type="ECO:0000256" key="2">
    <source>
        <dbReference type="ARBA" id="ARBA00022723"/>
    </source>
</evidence>